<name>A0A6L8MFM8_9BURK</name>
<protein>
    <submittedName>
        <fullName evidence="2">Rhodanese-like domain-containing protein</fullName>
    </submittedName>
</protein>
<dbReference type="EMBL" id="WWCP01000001">
    <property type="protein sequence ID" value="MYM80476.1"/>
    <property type="molecule type" value="Genomic_DNA"/>
</dbReference>
<sequence>MSLITAIPAADSAAALAHFEASFRYETDCWDVHDAISGGQQDFVLLDVRGTEKYAAGHVPGALDLAHRKIIGAKLAEFPADTLFVVYCAGPHCNGAARAALRLARLGRPVKLMSGGITGWLDEGFALATATNGRDNPSAAL</sequence>
<dbReference type="PROSITE" id="PS00380">
    <property type="entry name" value="RHODANESE_1"/>
    <property type="match status" value="1"/>
</dbReference>
<dbReference type="InterPro" id="IPR001307">
    <property type="entry name" value="Thiosulphate_STrfase_CS"/>
</dbReference>
<feature type="domain" description="Rhodanese" evidence="1">
    <location>
        <begin position="39"/>
        <end position="129"/>
    </location>
</feature>
<dbReference type="Gene3D" id="3.40.250.10">
    <property type="entry name" value="Rhodanese-like domain"/>
    <property type="match status" value="1"/>
</dbReference>
<dbReference type="PANTHER" id="PTHR43031:SF1">
    <property type="entry name" value="PYRIDINE NUCLEOTIDE-DISULPHIDE OXIDOREDUCTASE"/>
    <property type="match status" value="1"/>
</dbReference>
<dbReference type="InterPro" id="IPR001763">
    <property type="entry name" value="Rhodanese-like_dom"/>
</dbReference>
<evidence type="ECO:0000313" key="2">
    <source>
        <dbReference type="EMBL" id="MYM80476.1"/>
    </source>
</evidence>
<dbReference type="PANTHER" id="PTHR43031">
    <property type="entry name" value="FAD-DEPENDENT OXIDOREDUCTASE"/>
    <property type="match status" value="1"/>
</dbReference>
<dbReference type="SMART" id="SM00450">
    <property type="entry name" value="RHOD"/>
    <property type="match status" value="1"/>
</dbReference>
<dbReference type="PROSITE" id="PS50206">
    <property type="entry name" value="RHODANESE_3"/>
    <property type="match status" value="1"/>
</dbReference>
<dbReference type="Pfam" id="PF00581">
    <property type="entry name" value="Rhodanese"/>
    <property type="match status" value="1"/>
</dbReference>
<accession>A0A6L8MFM8</accession>
<dbReference type="AlphaFoldDB" id="A0A6L8MFM8"/>
<proteinExistence type="predicted"/>
<gene>
    <name evidence="2" type="ORF">GTP44_00690</name>
</gene>
<dbReference type="Proteomes" id="UP000474565">
    <property type="component" value="Unassembled WGS sequence"/>
</dbReference>
<dbReference type="RefSeq" id="WP_161017909.1">
    <property type="nucleotide sequence ID" value="NZ_WWCP01000001.1"/>
</dbReference>
<comment type="caution">
    <text evidence="2">The sequence shown here is derived from an EMBL/GenBank/DDBJ whole genome shotgun (WGS) entry which is preliminary data.</text>
</comment>
<evidence type="ECO:0000313" key="3">
    <source>
        <dbReference type="Proteomes" id="UP000474565"/>
    </source>
</evidence>
<reference evidence="2 3" key="1">
    <citation type="submission" date="2019-12" db="EMBL/GenBank/DDBJ databases">
        <title>Novel species isolated from a subtropical stream in China.</title>
        <authorList>
            <person name="Lu H."/>
        </authorList>
    </citation>
    <scope>NUCLEOTIDE SEQUENCE [LARGE SCALE GENOMIC DNA]</scope>
    <source>
        <strain evidence="2 3">FT50W</strain>
    </source>
</reference>
<dbReference type="GO" id="GO:0004792">
    <property type="term" value="F:thiosulfate-cyanide sulfurtransferase activity"/>
    <property type="evidence" value="ECO:0007669"/>
    <property type="project" value="InterPro"/>
</dbReference>
<organism evidence="2 3">
    <name type="scientific">Duganella lactea</name>
    <dbReference type="NCBI Taxonomy" id="2692173"/>
    <lineage>
        <taxon>Bacteria</taxon>
        <taxon>Pseudomonadati</taxon>
        <taxon>Pseudomonadota</taxon>
        <taxon>Betaproteobacteria</taxon>
        <taxon>Burkholderiales</taxon>
        <taxon>Oxalobacteraceae</taxon>
        <taxon>Telluria group</taxon>
        <taxon>Duganella</taxon>
    </lineage>
</organism>
<dbReference type="InterPro" id="IPR036873">
    <property type="entry name" value="Rhodanese-like_dom_sf"/>
</dbReference>
<evidence type="ECO:0000259" key="1">
    <source>
        <dbReference type="PROSITE" id="PS50206"/>
    </source>
</evidence>
<dbReference type="SUPFAM" id="SSF52821">
    <property type="entry name" value="Rhodanese/Cell cycle control phosphatase"/>
    <property type="match status" value="1"/>
</dbReference>
<dbReference type="InterPro" id="IPR050229">
    <property type="entry name" value="GlpE_sulfurtransferase"/>
</dbReference>